<evidence type="ECO:0000256" key="2">
    <source>
        <dbReference type="SAM" id="SignalP"/>
    </source>
</evidence>
<proteinExistence type="predicted"/>
<dbReference type="GeneID" id="100839434"/>
<feature type="region of interest" description="Disordered" evidence="1">
    <location>
        <begin position="44"/>
        <end position="84"/>
    </location>
</feature>
<dbReference type="PANTHER" id="PTHR37702">
    <property type="entry name" value="PROLINE-RICH FAMILY PROTEIN"/>
    <property type="match status" value="1"/>
</dbReference>
<dbReference type="eggNOG" id="ENOG502S8DM">
    <property type="taxonomic scope" value="Eukaryota"/>
</dbReference>
<reference evidence="3" key="2">
    <citation type="submission" date="2017-06" db="EMBL/GenBank/DDBJ databases">
        <title>WGS assembly of Brachypodium distachyon.</title>
        <authorList>
            <consortium name="The International Brachypodium Initiative"/>
            <person name="Lucas S."/>
            <person name="Harmon-Smith M."/>
            <person name="Lail K."/>
            <person name="Tice H."/>
            <person name="Grimwood J."/>
            <person name="Bruce D."/>
            <person name="Barry K."/>
            <person name="Shu S."/>
            <person name="Lindquist E."/>
            <person name="Wang M."/>
            <person name="Pitluck S."/>
            <person name="Vogel J.P."/>
            <person name="Garvin D.F."/>
            <person name="Mockler T.C."/>
            <person name="Schmutz J."/>
            <person name="Rokhsar D."/>
            <person name="Bevan M.W."/>
        </authorList>
    </citation>
    <scope>NUCLEOTIDE SEQUENCE</scope>
    <source>
        <strain evidence="3">Bd21</strain>
    </source>
</reference>
<feature type="compositionally biased region" description="Gly residues" evidence="1">
    <location>
        <begin position="57"/>
        <end position="66"/>
    </location>
</feature>
<keyword evidence="2" id="KW-0732">Signal</keyword>
<evidence type="ECO:0000313" key="5">
    <source>
        <dbReference type="Proteomes" id="UP000008810"/>
    </source>
</evidence>
<gene>
    <name evidence="4" type="primary">LOC100839434</name>
    <name evidence="3" type="ORF">BRADI_4g28260v3</name>
</gene>
<reference evidence="3 4" key="1">
    <citation type="journal article" date="2010" name="Nature">
        <title>Genome sequencing and analysis of the model grass Brachypodium distachyon.</title>
        <authorList>
            <consortium name="International Brachypodium Initiative"/>
        </authorList>
    </citation>
    <scope>NUCLEOTIDE SEQUENCE [LARGE SCALE GENOMIC DNA]</scope>
    <source>
        <strain evidence="3">Bd21</strain>
        <strain evidence="4">cv. Bd21</strain>
    </source>
</reference>
<dbReference type="OMA" id="MNTNDHG"/>
<sequence>MSTSGRPATVLFSLITALAAATSSLADTPDCPYPCLPPPTSGGIINSYPPPPPAATGGSGNDGFGGSYPPPPPGAFGQLTPPGVMPGTFLAPPYSAVPAGPAPPPPNPVLPWYPWYYQHNNPITGSSTSSAPAVHRRATSVGALLLQMYCALVILLRAL</sequence>
<dbReference type="AlphaFoldDB" id="I1IPF6"/>
<dbReference type="KEGG" id="bdi:100839434"/>
<dbReference type="EMBL" id="CM000883">
    <property type="protein sequence ID" value="KQJ89874.1"/>
    <property type="molecule type" value="Genomic_DNA"/>
</dbReference>
<dbReference type="PANTHER" id="PTHR37702:SF2">
    <property type="entry name" value="OS09G0332100 PROTEIN"/>
    <property type="match status" value="1"/>
</dbReference>
<dbReference type="EnsemblPlants" id="KQJ89874">
    <property type="protein sequence ID" value="KQJ89874"/>
    <property type="gene ID" value="BRADI_4g28260v3"/>
</dbReference>
<keyword evidence="5" id="KW-1185">Reference proteome</keyword>
<dbReference type="Proteomes" id="UP000008810">
    <property type="component" value="Chromosome 4"/>
</dbReference>
<accession>I1IPF6</accession>
<feature type="chain" id="PRO_5014095441" evidence="2">
    <location>
        <begin position="27"/>
        <end position="159"/>
    </location>
</feature>
<name>I1IPF6_BRADI</name>
<dbReference type="HOGENOM" id="CLU_103516_0_0_1"/>
<feature type="signal peptide" evidence="2">
    <location>
        <begin position="1"/>
        <end position="26"/>
    </location>
</feature>
<dbReference type="RefSeq" id="XP_003576429.1">
    <property type="nucleotide sequence ID" value="XM_003576381.4"/>
</dbReference>
<organism evidence="4">
    <name type="scientific">Brachypodium distachyon</name>
    <name type="common">Purple false brome</name>
    <name type="synonym">Trachynia distachya</name>
    <dbReference type="NCBI Taxonomy" id="15368"/>
    <lineage>
        <taxon>Eukaryota</taxon>
        <taxon>Viridiplantae</taxon>
        <taxon>Streptophyta</taxon>
        <taxon>Embryophyta</taxon>
        <taxon>Tracheophyta</taxon>
        <taxon>Spermatophyta</taxon>
        <taxon>Magnoliopsida</taxon>
        <taxon>Liliopsida</taxon>
        <taxon>Poales</taxon>
        <taxon>Poaceae</taxon>
        <taxon>BOP clade</taxon>
        <taxon>Pooideae</taxon>
        <taxon>Stipodae</taxon>
        <taxon>Brachypodieae</taxon>
        <taxon>Brachypodium</taxon>
    </lineage>
</organism>
<evidence type="ECO:0000313" key="3">
    <source>
        <dbReference type="EMBL" id="KQJ89874.1"/>
    </source>
</evidence>
<evidence type="ECO:0000313" key="4">
    <source>
        <dbReference type="EnsemblPlants" id="KQJ89874"/>
    </source>
</evidence>
<reference evidence="4" key="3">
    <citation type="submission" date="2018-08" db="UniProtKB">
        <authorList>
            <consortium name="EnsemblPlants"/>
        </authorList>
    </citation>
    <scope>IDENTIFICATION</scope>
    <source>
        <strain evidence="4">cv. Bd21</strain>
    </source>
</reference>
<dbReference type="STRING" id="15368.I1IPF6"/>
<protein>
    <submittedName>
        <fullName evidence="3 4">Uncharacterized protein</fullName>
    </submittedName>
</protein>
<evidence type="ECO:0000256" key="1">
    <source>
        <dbReference type="SAM" id="MobiDB-lite"/>
    </source>
</evidence>
<dbReference type="Gramene" id="KQJ89874">
    <property type="protein sequence ID" value="KQJ89874"/>
    <property type="gene ID" value="BRADI_4g28260v3"/>
</dbReference>